<evidence type="ECO:0000313" key="3">
    <source>
        <dbReference type="EnsemblPlants" id="Pp3c25_13980V3.1"/>
    </source>
</evidence>
<dbReference type="AlphaFoldDB" id="A0A2K1IES6"/>
<dbReference type="EnsemblPlants" id="Pp3c25_13980V3.1">
    <property type="protein sequence ID" value="Pp3c25_13980V3.1"/>
    <property type="gene ID" value="Pp3c25_13980"/>
</dbReference>
<protein>
    <recommendedName>
        <fullName evidence="1">DUF7748 domain-containing protein</fullName>
    </recommendedName>
</protein>
<reference evidence="2 4" key="1">
    <citation type="journal article" date="2008" name="Science">
        <title>The Physcomitrella genome reveals evolutionary insights into the conquest of land by plants.</title>
        <authorList>
            <person name="Rensing S."/>
            <person name="Lang D."/>
            <person name="Zimmer A."/>
            <person name="Terry A."/>
            <person name="Salamov A."/>
            <person name="Shapiro H."/>
            <person name="Nishiyama T."/>
            <person name="Perroud P.-F."/>
            <person name="Lindquist E."/>
            <person name="Kamisugi Y."/>
            <person name="Tanahashi T."/>
            <person name="Sakakibara K."/>
            <person name="Fujita T."/>
            <person name="Oishi K."/>
            <person name="Shin-I T."/>
            <person name="Kuroki Y."/>
            <person name="Toyoda A."/>
            <person name="Suzuki Y."/>
            <person name="Hashimoto A."/>
            <person name="Yamaguchi K."/>
            <person name="Sugano A."/>
            <person name="Kohara Y."/>
            <person name="Fujiyama A."/>
            <person name="Anterola A."/>
            <person name="Aoki S."/>
            <person name="Ashton N."/>
            <person name="Barbazuk W.B."/>
            <person name="Barker E."/>
            <person name="Bennetzen J."/>
            <person name="Bezanilla M."/>
            <person name="Blankenship R."/>
            <person name="Cho S.H."/>
            <person name="Dutcher S."/>
            <person name="Estelle M."/>
            <person name="Fawcett J.A."/>
            <person name="Gundlach H."/>
            <person name="Hanada K."/>
            <person name="Heyl A."/>
            <person name="Hicks K.A."/>
            <person name="Hugh J."/>
            <person name="Lohr M."/>
            <person name="Mayer K."/>
            <person name="Melkozernov A."/>
            <person name="Murata T."/>
            <person name="Nelson D."/>
            <person name="Pils B."/>
            <person name="Prigge M."/>
            <person name="Reiss B."/>
            <person name="Renner T."/>
            <person name="Rombauts S."/>
            <person name="Rushton P."/>
            <person name="Sanderfoot A."/>
            <person name="Schween G."/>
            <person name="Shiu S.-H."/>
            <person name="Stueber K."/>
            <person name="Theodoulou F.L."/>
            <person name="Tu H."/>
            <person name="Van de Peer Y."/>
            <person name="Verrier P.J."/>
            <person name="Waters E."/>
            <person name="Wood A."/>
            <person name="Yang L."/>
            <person name="Cove D."/>
            <person name="Cuming A."/>
            <person name="Hasebe M."/>
            <person name="Lucas S."/>
            <person name="Mishler D.B."/>
            <person name="Reski R."/>
            <person name="Grigoriev I."/>
            <person name="Quatrano R.S."/>
            <person name="Boore J.L."/>
        </authorList>
    </citation>
    <scope>NUCLEOTIDE SEQUENCE [LARGE SCALE GENOMIC DNA]</scope>
    <source>
        <strain evidence="3 4">cv. Gransden 2004</strain>
    </source>
</reference>
<reference evidence="2 4" key="2">
    <citation type="journal article" date="2018" name="Plant J.">
        <title>The Physcomitrella patens chromosome-scale assembly reveals moss genome structure and evolution.</title>
        <authorList>
            <person name="Lang D."/>
            <person name="Ullrich K.K."/>
            <person name="Murat F."/>
            <person name="Fuchs J."/>
            <person name="Jenkins J."/>
            <person name="Haas F.B."/>
            <person name="Piednoel M."/>
            <person name="Gundlach H."/>
            <person name="Van Bel M."/>
            <person name="Meyberg R."/>
            <person name="Vives C."/>
            <person name="Morata J."/>
            <person name="Symeonidi A."/>
            <person name="Hiss M."/>
            <person name="Muchero W."/>
            <person name="Kamisugi Y."/>
            <person name="Saleh O."/>
            <person name="Blanc G."/>
            <person name="Decker E.L."/>
            <person name="van Gessel N."/>
            <person name="Grimwood J."/>
            <person name="Hayes R.D."/>
            <person name="Graham S.W."/>
            <person name="Gunter L.E."/>
            <person name="McDaniel S.F."/>
            <person name="Hoernstein S.N.W."/>
            <person name="Larsson A."/>
            <person name="Li F.W."/>
            <person name="Perroud P.F."/>
            <person name="Phillips J."/>
            <person name="Ranjan P."/>
            <person name="Rokshar D.S."/>
            <person name="Rothfels C.J."/>
            <person name="Schneider L."/>
            <person name="Shu S."/>
            <person name="Stevenson D.W."/>
            <person name="Thummler F."/>
            <person name="Tillich M."/>
            <person name="Villarreal Aguilar J.C."/>
            <person name="Widiez T."/>
            <person name="Wong G.K."/>
            <person name="Wymore A."/>
            <person name="Zhang Y."/>
            <person name="Zimmer A.D."/>
            <person name="Quatrano R.S."/>
            <person name="Mayer K.F.X."/>
            <person name="Goodstein D."/>
            <person name="Casacuberta J.M."/>
            <person name="Vandepoele K."/>
            <person name="Reski R."/>
            <person name="Cuming A.C."/>
            <person name="Tuskan G.A."/>
            <person name="Maumus F."/>
            <person name="Salse J."/>
            <person name="Schmutz J."/>
            <person name="Rensing S.A."/>
        </authorList>
    </citation>
    <scope>NUCLEOTIDE SEQUENCE [LARGE SCALE GENOMIC DNA]</scope>
    <source>
        <strain evidence="3 4">cv. Gransden 2004</strain>
    </source>
</reference>
<evidence type="ECO:0000259" key="1">
    <source>
        <dbReference type="Pfam" id="PF24928"/>
    </source>
</evidence>
<evidence type="ECO:0000313" key="4">
    <source>
        <dbReference type="Proteomes" id="UP000006727"/>
    </source>
</evidence>
<keyword evidence="4" id="KW-1185">Reference proteome</keyword>
<evidence type="ECO:0000313" key="2">
    <source>
        <dbReference type="EMBL" id="PNR27782.1"/>
    </source>
</evidence>
<name>A0A2K1IES6_PHYPA</name>
<dbReference type="Gramene" id="Pp3c25_13980V3.1">
    <property type="protein sequence ID" value="Pp3c25_13980V3.1"/>
    <property type="gene ID" value="Pp3c25_13980"/>
</dbReference>
<dbReference type="PaxDb" id="3218-PP1S57_245V6.2"/>
<organism evidence="2">
    <name type="scientific">Physcomitrium patens</name>
    <name type="common">Spreading-leaved earth moss</name>
    <name type="synonym">Physcomitrella patens</name>
    <dbReference type="NCBI Taxonomy" id="3218"/>
    <lineage>
        <taxon>Eukaryota</taxon>
        <taxon>Viridiplantae</taxon>
        <taxon>Streptophyta</taxon>
        <taxon>Embryophyta</taxon>
        <taxon>Bryophyta</taxon>
        <taxon>Bryophytina</taxon>
        <taxon>Bryopsida</taxon>
        <taxon>Funariidae</taxon>
        <taxon>Funariales</taxon>
        <taxon>Funariaceae</taxon>
        <taxon>Physcomitrium</taxon>
    </lineage>
</organism>
<dbReference type="InParanoid" id="A0A2K1IES6"/>
<proteinExistence type="predicted"/>
<feature type="domain" description="DUF7748" evidence="1">
    <location>
        <begin position="88"/>
        <end position="165"/>
    </location>
</feature>
<dbReference type="Pfam" id="PF24928">
    <property type="entry name" value="DUF7748"/>
    <property type="match status" value="1"/>
</dbReference>
<gene>
    <name evidence="2" type="ORF">PHYPA_029934</name>
</gene>
<accession>A0A2K1IES6</accession>
<dbReference type="EMBL" id="ABEU02000025">
    <property type="protein sequence ID" value="PNR27782.1"/>
    <property type="molecule type" value="Genomic_DNA"/>
</dbReference>
<sequence length="204" mass="22830">MEKHLTIQLMSGICSSTGKMNWFLIHQRSVGKYLSVGLYLHSRDARKELLLGLSTKHSKSKGLWNHTLEGLVFGESLDGGWAFPLATMKTVIINNTSKPFTLKAGNAGVFLDIFKLESKAQYPIDVDLNATYREYMAATGSKGETLLFAEEVKDYGTITILDDETAPQKYRLEFGNPRTPGTPSLNSSSHGNSKWLYKLRGMFW</sequence>
<dbReference type="InterPro" id="IPR056650">
    <property type="entry name" value="DUF7748"/>
</dbReference>
<reference evidence="3" key="3">
    <citation type="submission" date="2020-12" db="UniProtKB">
        <authorList>
            <consortium name="EnsemblPlants"/>
        </authorList>
    </citation>
    <scope>IDENTIFICATION</scope>
</reference>
<dbReference type="Proteomes" id="UP000006727">
    <property type="component" value="Chromosome 25"/>
</dbReference>